<evidence type="ECO:0008006" key="3">
    <source>
        <dbReference type="Google" id="ProtNLM"/>
    </source>
</evidence>
<organism evidence="1 2">
    <name type="scientific">Hymenobacter lutimineralis</name>
    <dbReference type="NCBI Taxonomy" id="2606448"/>
    <lineage>
        <taxon>Bacteria</taxon>
        <taxon>Pseudomonadati</taxon>
        <taxon>Bacteroidota</taxon>
        <taxon>Cytophagia</taxon>
        <taxon>Cytophagales</taxon>
        <taxon>Hymenobacteraceae</taxon>
        <taxon>Hymenobacter</taxon>
    </lineage>
</organism>
<keyword evidence="2" id="KW-1185">Reference proteome</keyword>
<dbReference type="EMBL" id="VTHL01000003">
    <property type="protein sequence ID" value="TYZ12600.1"/>
    <property type="molecule type" value="Genomic_DNA"/>
</dbReference>
<reference evidence="1 2" key="1">
    <citation type="submission" date="2019-08" db="EMBL/GenBank/DDBJ databases">
        <authorList>
            <person name="Seo M.-J."/>
        </authorList>
    </citation>
    <scope>NUCLEOTIDE SEQUENCE [LARGE SCALE GENOMIC DNA]</scope>
    <source>
        <strain evidence="1 2">KIGAM108</strain>
    </source>
</reference>
<proteinExistence type="predicted"/>
<comment type="caution">
    <text evidence="1">The sequence shown here is derived from an EMBL/GenBank/DDBJ whole genome shotgun (WGS) entry which is preliminary data.</text>
</comment>
<evidence type="ECO:0000313" key="2">
    <source>
        <dbReference type="Proteomes" id="UP000322791"/>
    </source>
</evidence>
<accession>A0A5D6VB88</accession>
<dbReference type="AlphaFoldDB" id="A0A5D6VB88"/>
<evidence type="ECO:0000313" key="1">
    <source>
        <dbReference type="EMBL" id="TYZ12600.1"/>
    </source>
</evidence>
<dbReference type="RefSeq" id="WP_149069839.1">
    <property type="nucleotide sequence ID" value="NZ_VTHL01000003.1"/>
</dbReference>
<protein>
    <recommendedName>
        <fullName evidence="3">STAS/SEC14 domain-containing protein</fullName>
    </recommendedName>
</protein>
<sequence length="131" mass="15272">MALRLLQQTDYITIAYDYGNDWLYANWHGDQNLETVQTGCGFMLDHLRAERCRKVLNDNREVTSMWADAAEWGGHEWFPAMTAGGLEYFAWVYSPNIYSRLSTDLTLQHTTRPIIVTFDDIDTAEAWLRQM</sequence>
<name>A0A5D6VB88_9BACT</name>
<gene>
    <name evidence="1" type="ORF">FY528_04695</name>
</gene>
<dbReference type="Proteomes" id="UP000322791">
    <property type="component" value="Unassembled WGS sequence"/>
</dbReference>